<dbReference type="EMBL" id="FUIG01000036">
    <property type="protein sequence ID" value="SJM32520.1"/>
    <property type="molecule type" value="Genomic_DNA"/>
</dbReference>
<keyword evidence="2" id="KW-1185">Reference proteome</keyword>
<evidence type="ECO:0000313" key="1">
    <source>
        <dbReference type="EMBL" id="SJM32520.1"/>
    </source>
</evidence>
<dbReference type="Proteomes" id="UP000245698">
    <property type="component" value="Unassembled WGS sequence"/>
</dbReference>
<accession>A0A2P9AN07</accession>
<name>A0A2P9AN07_9HYPH</name>
<proteinExistence type="predicted"/>
<sequence length="82" mass="8846">MIGRTKWEINLLRLQCNGVLIDILTSDYVTSSLPHSPCILTERGMALHRAIATVTAKPADAVGSRIAVGLRPVKGRIYCVSG</sequence>
<evidence type="ECO:0000313" key="2">
    <source>
        <dbReference type="Proteomes" id="UP000245698"/>
    </source>
</evidence>
<gene>
    <name evidence="1" type="ORF">BQ8482_290115</name>
</gene>
<reference evidence="2" key="1">
    <citation type="submission" date="2016-12" db="EMBL/GenBank/DDBJ databases">
        <authorList>
            <person name="Brunel B."/>
        </authorList>
    </citation>
    <scope>NUCLEOTIDE SEQUENCE [LARGE SCALE GENOMIC DNA]</scope>
</reference>
<organism evidence="1 2">
    <name type="scientific">Mesorhizobium delmotii</name>
    <dbReference type="NCBI Taxonomy" id="1631247"/>
    <lineage>
        <taxon>Bacteria</taxon>
        <taxon>Pseudomonadati</taxon>
        <taxon>Pseudomonadota</taxon>
        <taxon>Alphaproteobacteria</taxon>
        <taxon>Hyphomicrobiales</taxon>
        <taxon>Phyllobacteriaceae</taxon>
        <taxon>Mesorhizobium</taxon>
    </lineage>
</organism>
<dbReference type="AlphaFoldDB" id="A0A2P9AN07"/>
<protein>
    <submittedName>
        <fullName evidence="1">Uncharacterized protein</fullName>
    </submittedName>
</protein>